<name>R1G9N8_9PSEU</name>
<organism evidence="1 2">
    <name type="scientific">Amycolatopsis vancoresmycina DSM 44592</name>
    <dbReference type="NCBI Taxonomy" id="1292037"/>
    <lineage>
        <taxon>Bacteria</taxon>
        <taxon>Bacillati</taxon>
        <taxon>Actinomycetota</taxon>
        <taxon>Actinomycetes</taxon>
        <taxon>Pseudonocardiales</taxon>
        <taxon>Pseudonocardiaceae</taxon>
        <taxon>Amycolatopsis</taxon>
    </lineage>
</organism>
<keyword evidence="2" id="KW-1185">Reference proteome</keyword>
<reference evidence="1 2" key="1">
    <citation type="submission" date="2013-02" db="EMBL/GenBank/DDBJ databases">
        <title>Draft genome sequence of Amycolatopsis vancoresmycina strain DSM 44592T.</title>
        <authorList>
            <person name="Kumar S."/>
            <person name="Kaur N."/>
            <person name="Kaur C."/>
            <person name="Raghava G.P.S."/>
            <person name="Mayilraj S."/>
        </authorList>
    </citation>
    <scope>NUCLEOTIDE SEQUENCE [LARGE SCALE GENOMIC DNA]</scope>
    <source>
        <strain evidence="1 2">DSM 44592</strain>
    </source>
</reference>
<evidence type="ECO:0000313" key="2">
    <source>
        <dbReference type="Proteomes" id="UP000014139"/>
    </source>
</evidence>
<keyword evidence="1" id="KW-0378">Hydrolase</keyword>
<dbReference type="Proteomes" id="UP000014139">
    <property type="component" value="Unassembled WGS sequence"/>
</dbReference>
<protein>
    <submittedName>
        <fullName evidence="1">Alpha/beta hydrolase</fullName>
    </submittedName>
</protein>
<comment type="caution">
    <text evidence="1">The sequence shown here is derived from an EMBL/GenBank/DDBJ whole genome shotgun (WGS) entry which is preliminary data.</text>
</comment>
<accession>R1G9N8</accession>
<evidence type="ECO:0000313" key="1">
    <source>
        <dbReference type="EMBL" id="EOD68073.1"/>
    </source>
</evidence>
<dbReference type="eggNOG" id="COG0657">
    <property type="taxonomic scope" value="Bacteria"/>
</dbReference>
<proteinExistence type="predicted"/>
<dbReference type="AlphaFoldDB" id="R1G9N8"/>
<sequence length="49" mass="4763">AGPGAPPFLLDGGRKSGELAARLRAAGVPVTEGPVSDRDIAAFFAAAAA</sequence>
<dbReference type="GO" id="GO:0016787">
    <property type="term" value="F:hydrolase activity"/>
    <property type="evidence" value="ECO:0007669"/>
    <property type="project" value="UniProtKB-KW"/>
</dbReference>
<gene>
    <name evidence="1" type="ORF">H480_13174</name>
</gene>
<feature type="non-terminal residue" evidence="1">
    <location>
        <position position="1"/>
    </location>
</feature>
<dbReference type="EMBL" id="AOUO01000176">
    <property type="protein sequence ID" value="EOD68073.1"/>
    <property type="molecule type" value="Genomic_DNA"/>
</dbReference>